<sequence length="1059" mass="116051">MPAAPGTHSFARNGIPLSPDSQSLSAARPVAAAIKKSKFKPAIPSSVNQAQDSVRRAGLTAFRTPGFQTSKASSSSLAPPRNDVVYVSSDSSPSTPGQVKRDSSGLSVIDEPPPHPPKRQKVAASGDKENILGNSSKANQLALPISPKNSDLDTESLETLTKYKLYTLATRSYVMDESLAFHSSKNTDKDPILLEQLNYYRQVIDARLQAIELAKTGHEGQRIKNQSASETGLPSTTIPAPAIKAPSNAVATSQGVLEVVQHLPSIALAPTSGCSKPTASVPTDDERGSDDGYWNCVEDIPMQDTVVASTSNASSPPLSTEVKSAANSHGTTSLSLSPYYNEIMDKLRGVFKLSQFRTNQLEAITAALDGRDVFVLMPTGGGKSLCFQLPALCTSGKTKGVTVVVSPLLALMKDQVDNLHKKRINALLSNAETVGEDWQQLVKSENKPDLWYVTPEKLRDSPKVNEILSILYRNQKLARFVIDEAHCISTWGQDFRDAYTALGSLREKYPSVPIMALTATANRRTVADIVLQLRLKDHASFTQSFNRPNLKYYVKNKKGESVIVDIAGFIQSKHNGEAGVIYCNTRAKCESVAASLRERGLSAAHFHAGMPTEEKEFTVHSWQKGTALVIVATIAFGMGIDKADVRFVIHHDMPKSMSGYYQETGRAGRDGKPADCVMYYSGGDASRLMSQIKKTEGVTQDSIERQVNAVLEVMQFAQNTSECRRVQILRHFDEDFSKADCARGCDTCEADRELISTNVTQHAQAALTVVHLLQSRGDSITLPQLRAILRGSKNVETLSKQHDQLQQHGHCKELPKELLELMLSSLISYNMLTNTRRANRSGFHTDYLELGPNAQELLDNERDFVLNWHRNAEQPTKAPKRKKKLAGTESISAPAPRKGKKKAVIDDDPIEAPDDMYDWDEAPSSIAALSCPGPSHLAGPPPSSSRSNIVRPISMSVNGDVASESREEALYKRMLMLRNEIVQKAGVQGSDVLDDNALQWLSVTCPSDYHSFKRELANSMEMDDTDQLVNEKWKAYGQQFLELCIHHKAVADDLIPTTL</sequence>
<dbReference type="GO" id="GO:0005694">
    <property type="term" value="C:chromosome"/>
    <property type="evidence" value="ECO:0007669"/>
    <property type="project" value="TreeGrafter"/>
</dbReference>
<dbReference type="Gene3D" id="1.10.150.80">
    <property type="entry name" value="HRDC domain"/>
    <property type="match status" value="1"/>
</dbReference>
<feature type="domain" description="Helicase C-terminal" evidence="14">
    <location>
        <begin position="549"/>
        <end position="711"/>
    </location>
</feature>
<protein>
    <recommendedName>
        <fullName evidence="11">DNA 3'-5' helicase</fullName>
        <ecNumber evidence="11">5.6.2.4</ecNumber>
    </recommendedName>
</protein>
<dbReference type="FunFam" id="3.40.50.300:FF:001389">
    <property type="entry name" value="ATP-dependent DNA helicase RecQ"/>
    <property type="match status" value="1"/>
</dbReference>
<dbReference type="InterPro" id="IPR032284">
    <property type="entry name" value="RecQ_Zn-bd"/>
</dbReference>
<dbReference type="PANTHER" id="PTHR13710:SF153">
    <property type="entry name" value="RECQ-LIKE DNA HELICASE BLM"/>
    <property type="match status" value="1"/>
</dbReference>
<dbReference type="GO" id="GO:0003677">
    <property type="term" value="F:DNA binding"/>
    <property type="evidence" value="ECO:0007669"/>
    <property type="project" value="UniProtKB-KW"/>
</dbReference>
<dbReference type="InterPro" id="IPR002464">
    <property type="entry name" value="DNA/RNA_helicase_DEAH_CS"/>
</dbReference>
<comment type="subcellular location">
    <subcellularLocation>
        <location evidence="1">Nucleus</location>
    </subcellularLocation>
</comment>
<feature type="region of interest" description="Disordered" evidence="12">
    <location>
        <begin position="870"/>
        <end position="948"/>
    </location>
</feature>
<dbReference type="Pfam" id="PF09382">
    <property type="entry name" value="RQC"/>
    <property type="match status" value="1"/>
</dbReference>
<feature type="domain" description="Helicase ATP-binding" evidence="13">
    <location>
        <begin position="364"/>
        <end position="539"/>
    </location>
</feature>
<dbReference type="Proteomes" id="UP000284706">
    <property type="component" value="Unassembled WGS sequence"/>
</dbReference>
<dbReference type="SUPFAM" id="SSF52540">
    <property type="entry name" value="P-loop containing nucleoside triphosphate hydrolases"/>
    <property type="match status" value="1"/>
</dbReference>
<dbReference type="GO" id="GO:0006260">
    <property type="term" value="P:DNA replication"/>
    <property type="evidence" value="ECO:0007669"/>
    <property type="project" value="InterPro"/>
</dbReference>
<comment type="similarity">
    <text evidence="2">Belongs to the helicase family. RecQ subfamily.</text>
</comment>
<gene>
    <name evidence="15" type="ORF">CVT26_009825</name>
</gene>
<dbReference type="GO" id="GO:0005737">
    <property type="term" value="C:cytoplasm"/>
    <property type="evidence" value="ECO:0007669"/>
    <property type="project" value="TreeGrafter"/>
</dbReference>
<comment type="catalytic activity">
    <reaction evidence="10">
        <text>Couples ATP hydrolysis with the unwinding of duplex DNA by translocating in the 3'-5' direction.</text>
        <dbReference type="EC" id="5.6.2.4"/>
    </reaction>
</comment>
<dbReference type="EMBL" id="NHYE01005619">
    <property type="protein sequence ID" value="PPQ66885.1"/>
    <property type="molecule type" value="Genomic_DNA"/>
</dbReference>
<keyword evidence="5" id="KW-0347">Helicase</keyword>
<dbReference type="GO" id="GO:0005524">
    <property type="term" value="F:ATP binding"/>
    <property type="evidence" value="ECO:0007669"/>
    <property type="project" value="UniProtKB-KW"/>
</dbReference>
<dbReference type="CDD" id="cd17920">
    <property type="entry name" value="DEXHc_RecQ"/>
    <property type="match status" value="1"/>
</dbReference>
<feature type="compositionally biased region" description="Polar residues" evidence="12">
    <location>
        <begin position="66"/>
        <end position="77"/>
    </location>
</feature>
<evidence type="ECO:0000256" key="12">
    <source>
        <dbReference type="SAM" id="MobiDB-lite"/>
    </source>
</evidence>
<comment type="caution">
    <text evidence="15">The sequence shown here is derived from an EMBL/GenBank/DDBJ whole genome shotgun (WGS) entry which is preliminary data.</text>
</comment>
<dbReference type="Gene3D" id="3.40.50.300">
    <property type="entry name" value="P-loop containing nucleotide triphosphate hydrolases"/>
    <property type="match status" value="2"/>
</dbReference>
<dbReference type="Pfam" id="PF16124">
    <property type="entry name" value="RecQ_Zn_bind"/>
    <property type="match status" value="1"/>
</dbReference>
<evidence type="ECO:0000256" key="6">
    <source>
        <dbReference type="ARBA" id="ARBA00022840"/>
    </source>
</evidence>
<feature type="region of interest" description="Disordered" evidence="12">
    <location>
        <begin position="61"/>
        <end position="125"/>
    </location>
</feature>
<accession>A0A409VKU1</accession>
<dbReference type="InParanoid" id="A0A409VKU1"/>
<keyword evidence="9" id="KW-0539">Nucleus</keyword>
<dbReference type="FunFam" id="3.40.50.300:FF:000340">
    <property type="entry name" value="Bloom syndrome, RecQ helicase"/>
    <property type="match status" value="1"/>
</dbReference>
<evidence type="ECO:0000256" key="8">
    <source>
        <dbReference type="ARBA" id="ARBA00023235"/>
    </source>
</evidence>
<evidence type="ECO:0000256" key="7">
    <source>
        <dbReference type="ARBA" id="ARBA00023125"/>
    </source>
</evidence>
<dbReference type="AlphaFoldDB" id="A0A409VKU1"/>
<dbReference type="CDD" id="cd18794">
    <property type="entry name" value="SF2_C_RecQ"/>
    <property type="match status" value="1"/>
</dbReference>
<evidence type="ECO:0000259" key="14">
    <source>
        <dbReference type="PROSITE" id="PS51194"/>
    </source>
</evidence>
<dbReference type="PROSITE" id="PS51194">
    <property type="entry name" value="HELICASE_CTER"/>
    <property type="match status" value="1"/>
</dbReference>
<feature type="compositionally biased region" description="Low complexity" evidence="12">
    <location>
        <begin position="83"/>
        <end position="94"/>
    </location>
</feature>
<dbReference type="InterPro" id="IPR014001">
    <property type="entry name" value="Helicase_ATP-bd"/>
</dbReference>
<dbReference type="InterPro" id="IPR001650">
    <property type="entry name" value="Helicase_C-like"/>
</dbReference>
<dbReference type="SMART" id="SM00487">
    <property type="entry name" value="DEXDc"/>
    <property type="match status" value="1"/>
</dbReference>
<dbReference type="Gene3D" id="1.10.10.10">
    <property type="entry name" value="Winged helix-like DNA-binding domain superfamily/Winged helix DNA-binding domain"/>
    <property type="match status" value="1"/>
</dbReference>
<evidence type="ECO:0000256" key="3">
    <source>
        <dbReference type="ARBA" id="ARBA00022741"/>
    </source>
</evidence>
<evidence type="ECO:0000259" key="13">
    <source>
        <dbReference type="PROSITE" id="PS51192"/>
    </source>
</evidence>
<dbReference type="SMART" id="SM00956">
    <property type="entry name" value="RQC"/>
    <property type="match status" value="1"/>
</dbReference>
<keyword evidence="4" id="KW-0378">Hydrolase</keyword>
<reference evidence="15 16" key="1">
    <citation type="journal article" date="2018" name="Evol. Lett.">
        <title>Horizontal gene cluster transfer increased hallucinogenic mushroom diversity.</title>
        <authorList>
            <person name="Reynolds H.T."/>
            <person name="Vijayakumar V."/>
            <person name="Gluck-Thaler E."/>
            <person name="Korotkin H.B."/>
            <person name="Matheny P.B."/>
            <person name="Slot J.C."/>
        </authorList>
    </citation>
    <scope>NUCLEOTIDE SEQUENCE [LARGE SCALE GENOMIC DNA]</scope>
    <source>
        <strain evidence="15 16">SRW20</strain>
    </source>
</reference>
<proteinExistence type="inferred from homology"/>
<evidence type="ECO:0000313" key="16">
    <source>
        <dbReference type="Proteomes" id="UP000284706"/>
    </source>
</evidence>
<dbReference type="GO" id="GO:0043138">
    <property type="term" value="F:3'-5' DNA helicase activity"/>
    <property type="evidence" value="ECO:0007669"/>
    <property type="project" value="UniProtKB-EC"/>
</dbReference>
<evidence type="ECO:0000256" key="1">
    <source>
        <dbReference type="ARBA" id="ARBA00004123"/>
    </source>
</evidence>
<dbReference type="SUPFAM" id="SSF46785">
    <property type="entry name" value="Winged helix' DNA-binding domain"/>
    <property type="match status" value="1"/>
</dbReference>
<evidence type="ECO:0000256" key="4">
    <source>
        <dbReference type="ARBA" id="ARBA00022801"/>
    </source>
</evidence>
<feature type="compositionally biased region" description="Acidic residues" evidence="12">
    <location>
        <begin position="906"/>
        <end position="921"/>
    </location>
</feature>
<dbReference type="OrthoDB" id="10261556at2759"/>
<evidence type="ECO:0000256" key="11">
    <source>
        <dbReference type="ARBA" id="ARBA00034808"/>
    </source>
</evidence>
<dbReference type="Pfam" id="PF00270">
    <property type="entry name" value="DEAD"/>
    <property type="match status" value="1"/>
</dbReference>
<dbReference type="GO" id="GO:0009378">
    <property type="term" value="F:four-way junction helicase activity"/>
    <property type="evidence" value="ECO:0007669"/>
    <property type="project" value="TreeGrafter"/>
</dbReference>
<dbReference type="GO" id="GO:0000724">
    <property type="term" value="P:double-strand break repair via homologous recombination"/>
    <property type="evidence" value="ECO:0007669"/>
    <property type="project" value="TreeGrafter"/>
</dbReference>
<name>A0A409VKU1_9AGAR</name>
<evidence type="ECO:0000256" key="5">
    <source>
        <dbReference type="ARBA" id="ARBA00022806"/>
    </source>
</evidence>
<dbReference type="GO" id="GO:0016787">
    <property type="term" value="F:hydrolase activity"/>
    <property type="evidence" value="ECO:0007669"/>
    <property type="project" value="UniProtKB-KW"/>
</dbReference>
<evidence type="ECO:0000256" key="2">
    <source>
        <dbReference type="ARBA" id="ARBA00005446"/>
    </source>
</evidence>
<dbReference type="InterPro" id="IPR027417">
    <property type="entry name" value="P-loop_NTPase"/>
</dbReference>
<organism evidence="15 16">
    <name type="scientific">Gymnopilus dilepis</name>
    <dbReference type="NCBI Taxonomy" id="231916"/>
    <lineage>
        <taxon>Eukaryota</taxon>
        <taxon>Fungi</taxon>
        <taxon>Dikarya</taxon>
        <taxon>Basidiomycota</taxon>
        <taxon>Agaricomycotina</taxon>
        <taxon>Agaricomycetes</taxon>
        <taxon>Agaricomycetidae</taxon>
        <taxon>Agaricales</taxon>
        <taxon>Agaricineae</taxon>
        <taxon>Hymenogastraceae</taxon>
        <taxon>Gymnopilus</taxon>
    </lineage>
</organism>
<dbReference type="Pfam" id="PF00271">
    <property type="entry name" value="Helicase_C"/>
    <property type="match status" value="1"/>
</dbReference>
<dbReference type="InterPro" id="IPR044876">
    <property type="entry name" value="HRDC_dom_sf"/>
</dbReference>
<dbReference type="InterPro" id="IPR004589">
    <property type="entry name" value="DNA_helicase_ATP-dep_RecQ"/>
</dbReference>
<dbReference type="STRING" id="231916.A0A409VKU1"/>
<feature type="region of interest" description="Disordered" evidence="12">
    <location>
        <begin position="309"/>
        <end position="331"/>
    </location>
</feature>
<keyword evidence="16" id="KW-1185">Reference proteome</keyword>
<dbReference type="InterPro" id="IPR036390">
    <property type="entry name" value="WH_DNA-bd_sf"/>
</dbReference>
<feature type="region of interest" description="Disordered" evidence="12">
    <location>
        <begin position="1"/>
        <end position="29"/>
    </location>
</feature>
<dbReference type="InterPro" id="IPR018982">
    <property type="entry name" value="RQC_domain"/>
</dbReference>
<dbReference type="EC" id="5.6.2.4" evidence="11"/>
<dbReference type="InterPro" id="IPR036388">
    <property type="entry name" value="WH-like_DNA-bd_sf"/>
</dbReference>
<dbReference type="GO" id="GO:0005634">
    <property type="term" value="C:nucleus"/>
    <property type="evidence" value="ECO:0007669"/>
    <property type="project" value="UniProtKB-SubCell"/>
</dbReference>
<dbReference type="PROSITE" id="PS51192">
    <property type="entry name" value="HELICASE_ATP_BIND_1"/>
    <property type="match status" value="1"/>
</dbReference>
<dbReference type="PROSITE" id="PS00690">
    <property type="entry name" value="DEAH_ATP_HELICASE"/>
    <property type="match status" value="1"/>
</dbReference>
<keyword evidence="8" id="KW-0413">Isomerase</keyword>
<keyword evidence="3" id="KW-0547">Nucleotide-binding</keyword>
<keyword evidence="7" id="KW-0238">DNA-binding</keyword>
<keyword evidence="6" id="KW-0067">ATP-binding</keyword>
<dbReference type="NCBIfam" id="TIGR00614">
    <property type="entry name" value="recQ_fam"/>
    <property type="match status" value="1"/>
</dbReference>
<evidence type="ECO:0000313" key="15">
    <source>
        <dbReference type="EMBL" id="PPQ66885.1"/>
    </source>
</evidence>
<evidence type="ECO:0000256" key="10">
    <source>
        <dbReference type="ARBA" id="ARBA00034617"/>
    </source>
</evidence>
<dbReference type="PANTHER" id="PTHR13710">
    <property type="entry name" value="DNA HELICASE RECQ FAMILY MEMBER"/>
    <property type="match status" value="1"/>
</dbReference>
<dbReference type="InterPro" id="IPR011545">
    <property type="entry name" value="DEAD/DEAH_box_helicase_dom"/>
</dbReference>
<dbReference type="SMART" id="SM00490">
    <property type="entry name" value="HELICc"/>
    <property type="match status" value="1"/>
</dbReference>
<evidence type="ECO:0000256" key="9">
    <source>
        <dbReference type="ARBA" id="ARBA00023242"/>
    </source>
</evidence>